<proteinExistence type="predicted"/>
<name>A0AAV6K3L1_9ERIC</name>
<comment type="caution">
    <text evidence="1">The sequence shown here is derived from an EMBL/GenBank/DDBJ whole genome shotgun (WGS) entry which is preliminary data.</text>
</comment>
<organism evidence="1 2">
    <name type="scientific">Rhododendron griersonianum</name>
    <dbReference type="NCBI Taxonomy" id="479676"/>
    <lineage>
        <taxon>Eukaryota</taxon>
        <taxon>Viridiplantae</taxon>
        <taxon>Streptophyta</taxon>
        <taxon>Embryophyta</taxon>
        <taxon>Tracheophyta</taxon>
        <taxon>Spermatophyta</taxon>
        <taxon>Magnoliopsida</taxon>
        <taxon>eudicotyledons</taxon>
        <taxon>Gunneridae</taxon>
        <taxon>Pentapetalae</taxon>
        <taxon>asterids</taxon>
        <taxon>Ericales</taxon>
        <taxon>Ericaceae</taxon>
        <taxon>Ericoideae</taxon>
        <taxon>Rhodoreae</taxon>
        <taxon>Rhododendron</taxon>
    </lineage>
</organism>
<accession>A0AAV6K3L1</accession>
<gene>
    <name evidence="1" type="ORF">RHGRI_012904</name>
</gene>
<evidence type="ECO:0000313" key="1">
    <source>
        <dbReference type="EMBL" id="KAG5547030.1"/>
    </source>
</evidence>
<protein>
    <submittedName>
        <fullName evidence="1">Uncharacterized protein</fullName>
    </submittedName>
</protein>
<evidence type="ECO:0000313" key="2">
    <source>
        <dbReference type="Proteomes" id="UP000823749"/>
    </source>
</evidence>
<dbReference type="EMBL" id="JACTNZ010000005">
    <property type="protein sequence ID" value="KAG5547030.1"/>
    <property type="molecule type" value="Genomic_DNA"/>
</dbReference>
<reference evidence="1" key="1">
    <citation type="submission" date="2020-08" db="EMBL/GenBank/DDBJ databases">
        <title>Plant Genome Project.</title>
        <authorList>
            <person name="Zhang R.-G."/>
        </authorList>
    </citation>
    <scope>NUCLEOTIDE SEQUENCE</scope>
    <source>
        <strain evidence="1">WSP0</strain>
        <tissue evidence="1">Leaf</tissue>
    </source>
</reference>
<dbReference type="Proteomes" id="UP000823749">
    <property type="component" value="Chromosome 5"/>
</dbReference>
<keyword evidence="2" id="KW-1185">Reference proteome</keyword>
<sequence length="141" mass="15795">MSWQSSTVSFLHGKSSLVMKVLMLLTKILKFDKRPMKLKESDTKSDGYSMESSISMKGQYISLSSLIVTIECENGDKKKHKQSTLRPGRRGFGTRLAKAGYGVYGMDYEGHGDHMVFRDTYLASKMLLQTAPTTTRESPVS</sequence>
<dbReference type="AlphaFoldDB" id="A0AAV6K3L1"/>